<dbReference type="GO" id="GO:0006189">
    <property type="term" value="P:'de novo' IMP biosynthetic process"/>
    <property type="evidence" value="ECO:0007669"/>
    <property type="project" value="UniProtKB-UniRule"/>
</dbReference>
<comment type="function">
    <text evidence="6">Part of the phosphoribosylformylglycinamidine synthase complex involved in the purines biosynthetic pathway. Catalyzes the ATP-dependent conversion of formylglycinamide ribonucleotide (FGAR) and glutamine to yield formylglycinamidine ribonucleotide (FGAM) and glutamate. The FGAM synthase complex is composed of three subunits. PurQ produces an ammonia molecule by converting glutamine to glutamate. PurL transfers the ammonia molecule to FGAR to form FGAM in an ATP-dependent manner. PurS interacts with PurQ and PurL and is thought to assist in the transfer of the ammonia molecule from PurQ to PurL.</text>
</comment>
<protein>
    <recommendedName>
        <fullName evidence="6">Phosphoribosylformylglycinamidine synthase subunit PurS</fullName>
        <shortName evidence="6">FGAM synthase</shortName>
        <ecNumber evidence="6">6.3.5.3</ecNumber>
    </recommendedName>
    <alternativeName>
        <fullName evidence="6">Formylglycinamide ribonucleotide amidotransferase subunit III</fullName>
        <shortName evidence="6">FGAR amidotransferase III</shortName>
        <shortName evidence="6">FGAR-AT III</shortName>
    </alternativeName>
    <alternativeName>
        <fullName evidence="6">Phosphoribosylformylglycinamidine synthase subunit III</fullName>
    </alternativeName>
</protein>
<dbReference type="PANTHER" id="PTHR34696">
    <property type="entry name" value="PHOSPHORIBOSYLFORMYLGLYCINAMIDINE SYNTHASE SUBUNIT PURS"/>
    <property type="match status" value="1"/>
</dbReference>
<gene>
    <name evidence="6" type="primary">purS</name>
    <name evidence="7" type="ORF">CEE37_07955</name>
</gene>
<dbReference type="GO" id="GO:0004642">
    <property type="term" value="F:phosphoribosylformylglycinamidine synthase activity"/>
    <property type="evidence" value="ECO:0007669"/>
    <property type="project" value="UniProtKB-UniRule"/>
</dbReference>
<dbReference type="UniPathway" id="UPA00074">
    <property type="reaction ID" value="UER00128"/>
</dbReference>
<accession>A0A532UZ70</accession>
<keyword evidence="1 6" id="KW-0963">Cytoplasm</keyword>
<evidence type="ECO:0000256" key="5">
    <source>
        <dbReference type="ARBA" id="ARBA00022840"/>
    </source>
</evidence>
<dbReference type="Gene3D" id="3.30.1280.10">
    <property type="entry name" value="Phosphoribosylformylglycinamidine synthase subunit PurS"/>
    <property type="match status" value="1"/>
</dbReference>
<comment type="subunit">
    <text evidence="6">Part of the FGAM synthase complex composed of 1 PurL, 1 PurQ and 2 PurS subunits.</text>
</comment>
<dbReference type="EMBL" id="NJBN01000005">
    <property type="protein sequence ID" value="TKJ40250.1"/>
    <property type="molecule type" value="Genomic_DNA"/>
</dbReference>
<keyword evidence="3 6" id="KW-0547">Nucleotide-binding</keyword>
<evidence type="ECO:0000256" key="3">
    <source>
        <dbReference type="ARBA" id="ARBA00022741"/>
    </source>
</evidence>
<keyword evidence="2 6" id="KW-0436">Ligase</keyword>
<dbReference type="PANTHER" id="PTHR34696:SF1">
    <property type="entry name" value="PHOSPHORIBOSYLFORMYLGLYCINAMIDINE SYNTHASE SUBUNIT PURS"/>
    <property type="match status" value="1"/>
</dbReference>
<dbReference type="InterPro" id="IPR003850">
    <property type="entry name" value="PurS"/>
</dbReference>
<keyword evidence="4 6" id="KW-0658">Purine biosynthesis</keyword>
<dbReference type="NCBIfam" id="NF004630">
    <property type="entry name" value="PRK05974.1"/>
    <property type="match status" value="1"/>
</dbReference>
<dbReference type="Proteomes" id="UP000319619">
    <property type="component" value="Unassembled WGS sequence"/>
</dbReference>
<dbReference type="SUPFAM" id="SSF82697">
    <property type="entry name" value="PurS-like"/>
    <property type="match status" value="1"/>
</dbReference>
<evidence type="ECO:0000256" key="4">
    <source>
        <dbReference type="ARBA" id="ARBA00022755"/>
    </source>
</evidence>
<reference evidence="7 8" key="1">
    <citation type="submission" date="2017-06" db="EMBL/GenBank/DDBJ databases">
        <title>Novel microbial phyla capable of carbon fixation and sulfur reduction in deep-sea sediments.</title>
        <authorList>
            <person name="Huang J."/>
            <person name="Baker B."/>
            <person name="Wang Y."/>
        </authorList>
    </citation>
    <scope>NUCLEOTIDE SEQUENCE [LARGE SCALE GENOMIC DNA]</scope>
    <source>
        <strain evidence="7">B3_LCP</strain>
    </source>
</reference>
<organism evidence="7 8">
    <name type="scientific">candidate division LCP-89 bacterium B3_LCP</name>
    <dbReference type="NCBI Taxonomy" id="2012998"/>
    <lineage>
        <taxon>Bacteria</taxon>
        <taxon>Pseudomonadati</taxon>
        <taxon>Bacteria division LCP-89</taxon>
    </lineage>
</organism>
<keyword evidence="5 6" id="KW-0067">ATP-binding</keyword>
<comment type="caution">
    <text evidence="7">The sequence shown here is derived from an EMBL/GenBank/DDBJ whole genome shotgun (WGS) entry which is preliminary data.</text>
</comment>
<dbReference type="InterPro" id="IPR036604">
    <property type="entry name" value="PurS-like_sf"/>
</dbReference>
<comment type="similarity">
    <text evidence="6">Belongs to the PurS family.</text>
</comment>
<dbReference type="AlphaFoldDB" id="A0A532UZ70"/>
<comment type="pathway">
    <text evidence="6">Purine metabolism; IMP biosynthesis via de novo pathway; 5-amino-1-(5-phospho-D-ribosyl)imidazole from N(2)-formyl-N(1)-(5-phospho-D-ribosyl)glycinamide: step 1/2.</text>
</comment>
<dbReference type="EC" id="6.3.5.3" evidence="6"/>
<evidence type="ECO:0000313" key="7">
    <source>
        <dbReference type="EMBL" id="TKJ40250.1"/>
    </source>
</evidence>
<comment type="subcellular location">
    <subcellularLocation>
        <location evidence="6">Cytoplasm</location>
    </subcellularLocation>
</comment>
<evidence type="ECO:0000256" key="6">
    <source>
        <dbReference type="HAMAP-Rule" id="MF_01926"/>
    </source>
</evidence>
<dbReference type="Pfam" id="PF02700">
    <property type="entry name" value="PurS"/>
    <property type="match status" value="1"/>
</dbReference>
<dbReference type="GO" id="GO:0005524">
    <property type="term" value="F:ATP binding"/>
    <property type="evidence" value="ECO:0007669"/>
    <property type="project" value="UniProtKB-UniRule"/>
</dbReference>
<comment type="catalytic activity">
    <reaction evidence="6">
        <text>N(2)-formyl-N(1)-(5-phospho-beta-D-ribosyl)glycinamide + L-glutamine + ATP + H2O = 2-formamido-N(1)-(5-O-phospho-beta-D-ribosyl)acetamidine + L-glutamate + ADP + phosphate + H(+)</text>
        <dbReference type="Rhea" id="RHEA:17129"/>
        <dbReference type="ChEBI" id="CHEBI:15377"/>
        <dbReference type="ChEBI" id="CHEBI:15378"/>
        <dbReference type="ChEBI" id="CHEBI:29985"/>
        <dbReference type="ChEBI" id="CHEBI:30616"/>
        <dbReference type="ChEBI" id="CHEBI:43474"/>
        <dbReference type="ChEBI" id="CHEBI:58359"/>
        <dbReference type="ChEBI" id="CHEBI:147286"/>
        <dbReference type="ChEBI" id="CHEBI:147287"/>
        <dbReference type="ChEBI" id="CHEBI:456216"/>
        <dbReference type="EC" id="6.3.5.3"/>
    </reaction>
</comment>
<evidence type="ECO:0000313" key="8">
    <source>
        <dbReference type="Proteomes" id="UP000319619"/>
    </source>
</evidence>
<evidence type="ECO:0000256" key="2">
    <source>
        <dbReference type="ARBA" id="ARBA00022598"/>
    </source>
</evidence>
<evidence type="ECO:0000256" key="1">
    <source>
        <dbReference type="ARBA" id="ARBA00022490"/>
    </source>
</evidence>
<proteinExistence type="inferred from homology"/>
<dbReference type="NCBIfam" id="TIGR00302">
    <property type="entry name" value="phosphoribosylformylglycinamidine synthase subunit PurS"/>
    <property type="match status" value="1"/>
</dbReference>
<dbReference type="GO" id="GO:0005737">
    <property type="term" value="C:cytoplasm"/>
    <property type="evidence" value="ECO:0007669"/>
    <property type="project" value="UniProtKB-SubCell"/>
</dbReference>
<sequence>MTANVYITPKQDILDPQGKAVGNALRDLGYNEVTDVRVGRYIILKIDSVDDQDPRQRLEEMCKRLLANINVESYKIEIMED</sequence>
<name>A0A532UZ70_UNCL8</name>
<dbReference type="HAMAP" id="MF_01926">
    <property type="entry name" value="PurS"/>
    <property type="match status" value="1"/>
</dbReference>